<gene>
    <name evidence="1" type="ORF">AMC99_01351</name>
</gene>
<keyword evidence="2" id="KW-1185">Reference proteome</keyword>
<dbReference type="KEGG" id="aep:AMC99_01351"/>
<dbReference type="PATRIC" id="fig|361183.4.peg.1321"/>
<dbReference type="EMBL" id="CP012669">
    <property type="protein sequence ID" value="ALE16645.1"/>
    <property type="molecule type" value="Genomic_DNA"/>
</dbReference>
<name>A0A0M4MTK5_9SPHN</name>
<dbReference type="STRING" id="361183.AMC99_01351"/>
<evidence type="ECO:0000313" key="2">
    <source>
        <dbReference type="Proteomes" id="UP000057938"/>
    </source>
</evidence>
<evidence type="ECO:0008006" key="3">
    <source>
        <dbReference type="Google" id="ProtNLM"/>
    </source>
</evidence>
<dbReference type="Proteomes" id="UP000057938">
    <property type="component" value="Chromosome"/>
</dbReference>
<dbReference type="AlphaFoldDB" id="A0A0M4MTK5"/>
<evidence type="ECO:0000313" key="1">
    <source>
        <dbReference type="EMBL" id="ALE16645.1"/>
    </source>
</evidence>
<sequence>MLGACASAITQPPARLGADEFYAKSVSASGVPILASARVPDEALFAARSMVVGMLEHRPDLARWLAQNDYRLAIIADDEALLDLPENRDWKKPAPDDPRLTRCEIKHYDERIGALSDRAYWDGRARGIGGRRAVAAEEDVLGYRASRYWGETILVHEFAHNVLFAIEAVDPRLHAEIEAAYENARRKGLWRDEYTMTTMQEYWAEGSQFWFNSNRLQAFDGRSILNAADVAAYDPQLYAALAKAYGERHRLDSDPFWMSEARTPPGPIPENTAEVC</sequence>
<protein>
    <recommendedName>
        <fullName evidence="3">Glycoside hydrolase</fullName>
    </recommendedName>
</protein>
<dbReference type="RefSeq" id="WP_061927794.1">
    <property type="nucleotide sequence ID" value="NZ_CP012669.1"/>
</dbReference>
<accession>A0A0M4MTK5</accession>
<reference evidence="1 2" key="1">
    <citation type="submission" date="2015-09" db="EMBL/GenBank/DDBJ databases">
        <title>Complete genome sequence of a benzo[a]pyrene-degrading bacterium Altererythrobacter epoxidivorans CGMCC 1.7731T.</title>
        <authorList>
            <person name="Li Z."/>
            <person name="Cheng H."/>
            <person name="Huo Y."/>
            <person name="Xu X."/>
        </authorList>
    </citation>
    <scope>NUCLEOTIDE SEQUENCE [LARGE SCALE GENOMIC DNA]</scope>
    <source>
        <strain evidence="1 2">CGMCC 1.7731</strain>
    </source>
</reference>
<dbReference type="OrthoDB" id="9792407at2"/>
<proteinExistence type="predicted"/>
<organism evidence="1 2">
    <name type="scientific">Altererythrobacter epoxidivorans</name>
    <dbReference type="NCBI Taxonomy" id="361183"/>
    <lineage>
        <taxon>Bacteria</taxon>
        <taxon>Pseudomonadati</taxon>
        <taxon>Pseudomonadota</taxon>
        <taxon>Alphaproteobacteria</taxon>
        <taxon>Sphingomonadales</taxon>
        <taxon>Erythrobacteraceae</taxon>
        <taxon>Altererythrobacter</taxon>
    </lineage>
</organism>